<dbReference type="GO" id="GO:0019867">
    <property type="term" value="C:outer membrane"/>
    <property type="evidence" value="ECO:0007669"/>
    <property type="project" value="InterPro"/>
</dbReference>
<reference evidence="3" key="1">
    <citation type="submission" date="2016-12" db="EMBL/GenBank/DDBJ databases">
        <title>The genomes of Aspergillus section Nigri reveals drivers in fungal speciation.</title>
        <authorList>
            <consortium name="DOE Joint Genome Institute"/>
            <person name="Vesth T.C."/>
            <person name="Nybo J."/>
            <person name="Theobald S."/>
            <person name="Brandl J."/>
            <person name="Frisvad J.C."/>
            <person name="Nielsen K.F."/>
            <person name="Lyhne E.K."/>
            <person name="Kogle M.E."/>
            <person name="Kuo A."/>
            <person name="Riley R."/>
            <person name="Clum A."/>
            <person name="Nolan M."/>
            <person name="Lipzen A."/>
            <person name="Salamov A."/>
            <person name="Henrissat B."/>
            <person name="Wiebenga A."/>
            <person name="De vries R.P."/>
            <person name="Grigoriev I.V."/>
            <person name="Mortensen U.H."/>
            <person name="Andersen M.R."/>
            <person name="Baker S.E."/>
        </authorList>
    </citation>
    <scope>NUCLEOTIDE SEQUENCE</scope>
    <source>
        <strain evidence="3">IBT 28561</strain>
    </source>
</reference>
<dbReference type="InterPro" id="IPR011058">
    <property type="entry name" value="Cyanovirin-N"/>
</dbReference>
<dbReference type="Proteomes" id="UP000234254">
    <property type="component" value="Unassembled WGS sequence"/>
</dbReference>
<comment type="caution">
    <text evidence="3">The sequence shown here is derived from an EMBL/GenBank/DDBJ whole genome shotgun (WGS) entry which is preliminary data.</text>
</comment>
<dbReference type="VEuPathDB" id="FungiDB:P168DRAFT_329282"/>
<protein>
    <submittedName>
        <fullName evidence="3">CNVH-domain-containing protein</fullName>
    </submittedName>
</protein>
<feature type="compositionally biased region" description="Low complexity" evidence="1">
    <location>
        <begin position="133"/>
        <end position="150"/>
    </location>
</feature>
<feature type="region of interest" description="Disordered" evidence="1">
    <location>
        <begin position="211"/>
        <end position="237"/>
    </location>
</feature>
<dbReference type="RefSeq" id="XP_024690940.1">
    <property type="nucleotide sequence ID" value="XM_024841451.1"/>
</dbReference>
<dbReference type="GeneID" id="36548975"/>
<evidence type="ECO:0000313" key="3">
    <source>
        <dbReference type="EMBL" id="PKY02346.1"/>
    </source>
</evidence>
<keyword evidence="4" id="KW-1185">Reference proteome</keyword>
<feature type="region of interest" description="Disordered" evidence="1">
    <location>
        <begin position="1"/>
        <end position="175"/>
    </location>
</feature>
<dbReference type="EMBL" id="MSFM01000010">
    <property type="protein sequence ID" value="PKY02346.1"/>
    <property type="molecule type" value="Genomic_DNA"/>
</dbReference>
<organism evidence="3 4">
    <name type="scientific">Aspergillus campestris (strain IBT 28561)</name>
    <dbReference type="NCBI Taxonomy" id="1392248"/>
    <lineage>
        <taxon>Eukaryota</taxon>
        <taxon>Fungi</taxon>
        <taxon>Dikarya</taxon>
        <taxon>Ascomycota</taxon>
        <taxon>Pezizomycotina</taxon>
        <taxon>Eurotiomycetes</taxon>
        <taxon>Eurotiomycetidae</taxon>
        <taxon>Eurotiales</taxon>
        <taxon>Aspergillaceae</taxon>
        <taxon>Aspergillus</taxon>
        <taxon>Aspergillus subgen. Circumdati</taxon>
    </lineage>
</organism>
<dbReference type="Gene3D" id="2.30.60.10">
    <property type="entry name" value="Cyanovirin-N"/>
    <property type="match status" value="1"/>
</dbReference>
<evidence type="ECO:0000256" key="1">
    <source>
        <dbReference type="SAM" id="MobiDB-lite"/>
    </source>
</evidence>
<dbReference type="PANTHER" id="PTHR37014">
    <property type="entry name" value="EXPRESSION LETHALITY PROTEIN HEL10, PUTATIVE (AFU_ORTHOLOGUE AFUA_1G06580)-RELATED"/>
    <property type="match status" value="1"/>
</dbReference>
<dbReference type="SUPFAM" id="SSF51322">
    <property type="entry name" value="Cyanovirin-N"/>
    <property type="match status" value="1"/>
</dbReference>
<gene>
    <name evidence="3" type="ORF">P168DRAFT_329282</name>
</gene>
<proteinExistence type="predicted"/>
<accession>A0A2I1CXI8</accession>
<evidence type="ECO:0000259" key="2">
    <source>
        <dbReference type="SMART" id="SM01111"/>
    </source>
</evidence>
<dbReference type="InterPro" id="IPR008816">
    <property type="entry name" value="Gly_zipper_2TM_dom"/>
</dbReference>
<feature type="domain" description="Cyanovirin-N" evidence="2">
    <location>
        <begin position="260"/>
        <end position="359"/>
    </location>
</feature>
<dbReference type="InterPro" id="IPR036673">
    <property type="entry name" value="Cyanovirin-N_sf"/>
</dbReference>
<dbReference type="OrthoDB" id="2441380at2759"/>
<dbReference type="Pfam" id="PF08881">
    <property type="entry name" value="CVNH"/>
    <property type="match status" value="1"/>
</dbReference>
<evidence type="ECO:0000313" key="4">
    <source>
        <dbReference type="Proteomes" id="UP000234254"/>
    </source>
</evidence>
<dbReference type="SMART" id="SM01111">
    <property type="entry name" value="CVNH"/>
    <property type="match status" value="1"/>
</dbReference>
<dbReference type="PANTHER" id="PTHR37014:SF8">
    <property type="entry name" value="RICH PROTEIN, PUTATIVE (AFU_ORTHOLOGUE AFUA_7G04870)-RELATED"/>
    <property type="match status" value="1"/>
</dbReference>
<dbReference type="Pfam" id="PF05433">
    <property type="entry name" value="Rick_17kDa_Anti"/>
    <property type="match status" value="1"/>
</dbReference>
<sequence>MAAQSYYGNPTEPPSNPGPGGRPTGYPANPSPRPNDYPPQSGWGTPHPGNQGSPPPGQSYPPYAEGYNNYPPGRSNSPYQQQPPPGGQSWESTPRPFHNQQQPSPPRYYGGSPPPGSPYQNQHNQQGPPPQSYPSSYQGNNNNNNNNNNNQDGYPPRPTSASQNPQDDERGFMGAVAGGAGGAWAGHQVNHGILGTIGGALTGSVAEDAIKKQREKKHKEEEEERRRKEKEEQDRLHWERMQAEEQRKRMHAQSHPLKGNFSASASDVALDGVMLSASCRALSGATRRSRISLDSVLSNTWGEFTWHRQGNFSSSARHVRLGDGGRVLEAELSDGRGGWKQAWVRLDERITNRDGKLSFVN</sequence>
<dbReference type="AlphaFoldDB" id="A0A2I1CXI8"/>
<name>A0A2I1CXI8_ASPC2</name>